<dbReference type="InterPro" id="IPR013083">
    <property type="entry name" value="Znf_RING/FYVE/PHD"/>
</dbReference>
<dbReference type="OrthoDB" id="9049620at2759"/>
<dbReference type="InterPro" id="IPR001293">
    <property type="entry name" value="Znf_TRAF"/>
</dbReference>
<evidence type="ECO:0000313" key="5">
    <source>
        <dbReference type="EMBL" id="ETO22743.1"/>
    </source>
</evidence>
<sequence>MIRNENEKFKEDEATSHPLQHGCFNKNWILQYNQDEETSHFICLICQQIANNPMEIRCAEHDSLDKSLIVGEHCLRQFLSVHPNSCPVQPHEGCQYAKSKLVQRQISDLSVMCPLQFEQNLQTSSSGEQKALKTVTCEFTGIMKNLNEHLDNWCPFNLSDCWFKPFGCDHVCPKHKMKEHLTSKMQSHFDL</sequence>
<evidence type="ECO:0000256" key="2">
    <source>
        <dbReference type="ARBA" id="ARBA00022771"/>
    </source>
</evidence>
<evidence type="ECO:0000259" key="4">
    <source>
        <dbReference type="Pfam" id="PF02176"/>
    </source>
</evidence>
<keyword evidence="2" id="KW-0863">Zinc-finger</keyword>
<keyword evidence="1" id="KW-0479">Metal-binding</keyword>
<dbReference type="Proteomes" id="UP000023152">
    <property type="component" value="Unassembled WGS sequence"/>
</dbReference>
<reference evidence="5 6" key="1">
    <citation type="journal article" date="2013" name="Curr. Biol.">
        <title>The Genome of the Foraminiferan Reticulomyxa filosa.</title>
        <authorList>
            <person name="Glockner G."/>
            <person name="Hulsmann N."/>
            <person name="Schleicher M."/>
            <person name="Noegel A.A."/>
            <person name="Eichinger L."/>
            <person name="Gallinger C."/>
            <person name="Pawlowski J."/>
            <person name="Sierra R."/>
            <person name="Euteneuer U."/>
            <person name="Pillet L."/>
            <person name="Moustafa A."/>
            <person name="Platzer M."/>
            <person name="Groth M."/>
            <person name="Szafranski K."/>
            <person name="Schliwa M."/>
        </authorList>
    </citation>
    <scope>NUCLEOTIDE SEQUENCE [LARGE SCALE GENOMIC DNA]</scope>
</reference>
<evidence type="ECO:0000256" key="3">
    <source>
        <dbReference type="ARBA" id="ARBA00022833"/>
    </source>
</evidence>
<keyword evidence="3" id="KW-0862">Zinc</keyword>
<dbReference type="Gene3D" id="3.30.40.10">
    <property type="entry name" value="Zinc/RING finger domain, C3HC4 (zinc finger)"/>
    <property type="match status" value="1"/>
</dbReference>
<keyword evidence="6" id="KW-1185">Reference proteome</keyword>
<feature type="domain" description="TRAF-type" evidence="4">
    <location>
        <begin position="143"/>
        <end position="180"/>
    </location>
</feature>
<protein>
    <recommendedName>
        <fullName evidence="4">TRAF-type domain-containing protein</fullName>
    </recommendedName>
</protein>
<organism evidence="5 6">
    <name type="scientific">Reticulomyxa filosa</name>
    <dbReference type="NCBI Taxonomy" id="46433"/>
    <lineage>
        <taxon>Eukaryota</taxon>
        <taxon>Sar</taxon>
        <taxon>Rhizaria</taxon>
        <taxon>Retaria</taxon>
        <taxon>Foraminifera</taxon>
        <taxon>Monothalamids</taxon>
        <taxon>Reticulomyxidae</taxon>
        <taxon>Reticulomyxa</taxon>
    </lineage>
</organism>
<accession>X6NA09</accession>
<name>X6NA09_RETFI</name>
<dbReference type="AlphaFoldDB" id="X6NA09"/>
<dbReference type="EMBL" id="ASPP01010503">
    <property type="protein sequence ID" value="ETO22743.1"/>
    <property type="molecule type" value="Genomic_DNA"/>
</dbReference>
<dbReference type="Pfam" id="PF02176">
    <property type="entry name" value="zf-TRAF"/>
    <property type="match status" value="1"/>
</dbReference>
<evidence type="ECO:0000313" key="6">
    <source>
        <dbReference type="Proteomes" id="UP000023152"/>
    </source>
</evidence>
<proteinExistence type="predicted"/>
<dbReference type="GO" id="GO:0008270">
    <property type="term" value="F:zinc ion binding"/>
    <property type="evidence" value="ECO:0007669"/>
    <property type="project" value="UniProtKB-KW"/>
</dbReference>
<comment type="caution">
    <text evidence="5">The sequence shown here is derived from an EMBL/GenBank/DDBJ whole genome shotgun (WGS) entry which is preliminary data.</text>
</comment>
<evidence type="ECO:0000256" key="1">
    <source>
        <dbReference type="ARBA" id="ARBA00022723"/>
    </source>
</evidence>
<gene>
    <name evidence="5" type="ORF">RFI_14448</name>
</gene>
<feature type="non-terminal residue" evidence="5">
    <location>
        <position position="191"/>
    </location>
</feature>